<dbReference type="Proteomes" id="UP001160301">
    <property type="component" value="Unassembled WGS sequence"/>
</dbReference>
<accession>A0ABT6NZ54</accession>
<dbReference type="PANTHER" id="PTHR47197:SF3">
    <property type="entry name" value="DIHYDRO-HEME D1 DEHYDROGENASE"/>
    <property type="match status" value="1"/>
</dbReference>
<dbReference type="RefSeq" id="WP_136970030.1">
    <property type="nucleotide sequence ID" value="NZ_JARZHI010000032.1"/>
</dbReference>
<dbReference type="InterPro" id="IPR015943">
    <property type="entry name" value="WD40/YVTN_repeat-like_dom_sf"/>
</dbReference>
<organism evidence="2 3">
    <name type="scientific">Polyangium sorediatum</name>
    <dbReference type="NCBI Taxonomy" id="889274"/>
    <lineage>
        <taxon>Bacteria</taxon>
        <taxon>Pseudomonadati</taxon>
        <taxon>Myxococcota</taxon>
        <taxon>Polyangia</taxon>
        <taxon>Polyangiales</taxon>
        <taxon>Polyangiaceae</taxon>
        <taxon>Polyangium</taxon>
    </lineage>
</organism>
<protein>
    <submittedName>
        <fullName evidence="2">YncE family protein</fullName>
    </submittedName>
</protein>
<dbReference type="Gene3D" id="2.130.10.10">
    <property type="entry name" value="YVTN repeat-like/Quinoprotein amine dehydrogenase"/>
    <property type="match status" value="2"/>
</dbReference>
<dbReference type="InterPro" id="IPR011048">
    <property type="entry name" value="Haem_d1_sf"/>
</dbReference>
<proteinExistence type="predicted"/>
<reference evidence="2 3" key="1">
    <citation type="submission" date="2023-04" db="EMBL/GenBank/DDBJ databases">
        <title>The genome sequence of Polyangium sorediatum DSM14670.</title>
        <authorList>
            <person name="Zhang X."/>
        </authorList>
    </citation>
    <scope>NUCLEOTIDE SEQUENCE [LARGE SCALE GENOMIC DNA]</scope>
    <source>
        <strain evidence="2 3">DSM 14670</strain>
    </source>
</reference>
<dbReference type="InterPro" id="IPR051200">
    <property type="entry name" value="Host-pathogen_enzymatic-act"/>
</dbReference>
<feature type="compositionally biased region" description="Low complexity" evidence="1">
    <location>
        <begin position="1"/>
        <end position="18"/>
    </location>
</feature>
<feature type="region of interest" description="Disordered" evidence="1">
    <location>
        <begin position="1"/>
        <end position="23"/>
    </location>
</feature>
<keyword evidence="3" id="KW-1185">Reference proteome</keyword>
<name>A0ABT6NZ54_9BACT</name>
<dbReference type="PANTHER" id="PTHR47197">
    <property type="entry name" value="PROTEIN NIRF"/>
    <property type="match status" value="1"/>
</dbReference>
<evidence type="ECO:0000256" key="1">
    <source>
        <dbReference type="SAM" id="MobiDB-lite"/>
    </source>
</evidence>
<sequence length="382" mass="40568">MRTPAPMAGNAGAAATPNDTQRTRTMQGRTIPRHLAGFLFSVSTVACAATQPADIRMGNNLEAAAAPPPADVLVVNKIKTNGNLPGNLSFLDLASGKVAAHVPVGREPHEVAVSADGRYAVVSNTGSSKEPSNSLSVFDVEKRKEIHRIDLGPLWNPHGLLARNGLFYFTAEGARAIGAYDPVRNRLAWVMGTGQDQTHMLAATKDGKTLVATNRGSGTVSIFQLTKPDPLAAGSWKETILPVGRNPEGVDVNPEGTQAWVGCRGGNEIAIVDLAQQKVIDRVPTPNQPIARIKFALEGKLVLATDPWHGELLFIDPTSHQTLKSLPMGQGCEAIFIEPDGKHARIGVTTEDNVVEVDLATMSVVRRISAGQAPDGMAWIGK</sequence>
<evidence type="ECO:0000313" key="3">
    <source>
        <dbReference type="Proteomes" id="UP001160301"/>
    </source>
</evidence>
<dbReference type="SUPFAM" id="SSF51004">
    <property type="entry name" value="C-terminal (heme d1) domain of cytochrome cd1-nitrite reductase"/>
    <property type="match status" value="1"/>
</dbReference>
<comment type="caution">
    <text evidence="2">The sequence shown here is derived from an EMBL/GenBank/DDBJ whole genome shotgun (WGS) entry which is preliminary data.</text>
</comment>
<dbReference type="EMBL" id="JARZHI010000032">
    <property type="protein sequence ID" value="MDI1433631.1"/>
    <property type="molecule type" value="Genomic_DNA"/>
</dbReference>
<gene>
    <name evidence="2" type="ORF">QHF89_29300</name>
</gene>
<evidence type="ECO:0000313" key="2">
    <source>
        <dbReference type="EMBL" id="MDI1433631.1"/>
    </source>
</evidence>